<keyword evidence="9 10" id="KW-0511">Multifunctional enzyme</keyword>
<evidence type="ECO:0000313" key="11">
    <source>
        <dbReference type="EMBL" id="MFC4819298.1"/>
    </source>
</evidence>
<comment type="pathway">
    <text evidence="10">Amino-acid biosynthesis; L-histidine biosynthesis; L-histidine from 5-phospho-alpha-D-ribose 1-diphosphate: step 8/9.</text>
</comment>
<evidence type="ECO:0000256" key="6">
    <source>
        <dbReference type="ARBA" id="ARBA00022842"/>
    </source>
</evidence>
<evidence type="ECO:0000256" key="8">
    <source>
        <dbReference type="ARBA" id="ARBA00023239"/>
    </source>
</evidence>
<dbReference type="InterPro" id="IPR006549">
    <property type="entry name" value="HAD-SF_hydro_IIIA"/>
</dbReference>
<keyword evidence="2 10" id="KW-0963">Cytoplasm</keyword>
<name>A0ABV9QRD7_9GAMM</name>
<comment type="pathway">
    <text evidence="1 10">Amino-acid biosynthesis; L-histidine biosynthesis; L-histidine from 5-phospho-alpha-D-ribose 1-diphosphate: step 6/9.</text>
</comment>
<dbReference type="InterPro" id="IPR000807">
    <property type="entry name" value="ImidazoleglycerolP_deHydtase"/>
</dbReference>
<comment type="cofactor">
    <cofactor evidence="10">
        <name>Mg(2+)</name>
        <dbReference type="ChEBI" id="CHEBI:18420"/>
    </cofactor>
</comment>
<keyword evidence="8 10" id="KW-0456">Lyase</keyword>
<dbReference type="NCBIfam" id="TIGR01662">
    <property type="entry name" value="HAD-SF-IIIA"/>
    <property type="match status" value="1"/>
</dbReference>
<evidence type="ECO:0000256" key="3">
    <source>
        <dbReference type="ARBA" id="ARBA00022605"/>
    </source>
</evidence>
<dbReference type="InterPro" id="IPR038494">
    <property type="entry name" value="IGPD_sf"/>
</dbReference>
<dbReference type="SUPFAM" id="SSF56784">
    <property type="entry name" value="HAD-like"/>
    <property type="match status" value="1"/>
</dbReference>
<dbReference type="PANTHER" id="PTHR23133">
    <property type="entry name" value="IMIDAZOLEGLYCEROL-PHOSPHATE DEHYDRATASE HIS7"/>
    <property type="match status" value="1"/>
</dbReference>
<dbReference type="Gene3D" id="3.30.230.40">
    <property type="entry name" value="Imidazole glycerol phosphate dehydratase, domain 1"/>
    <property type="match status" value="2"/>
</dbReference>
<feature type="active site" description="Nucleophile" evidence="10">
    <location>
        <position position="11"/>
    </location>
</feature>
<comment type="catalytic activity">
    <reaction evidence="10">
        <text>D-erythro-1-(imidazol-4-yl)glycerol 3-phosphate = 3-(imidazol-4-yl)-2-oxopropyl phosphate + H2O</text>
        <dbReference type="Rhea" id="RHEA:11040"/>
        <dbReference type="ChEBI" id="CHEBI:15377"/>
        <dbReference type="ChEBI" id="CHEBI:57766"/>
        <dbReference type="ChEBI" id="CHEBI:58278"/>
        <dbReference type="EC" id="4.2.1.19"/>
    </reaction>
</comment>
<dbReference type="InterPro" id="IPR020565">
    <property type="entry name" value="ImidazoleglycerP_deHydtase_CS"/>
</dbReference>
<dbReference type="CDD" id="cd07914">
    <property type="entry name" value="IGPD"/>
    <property type="match status" value="1"/>
</dbReference>
<comment type="subcellular location">
    <subcellularLocation>
        <location evidence="10">Cytoplasm</location>
    </subcellularLocation>
</comment>
<comment type="similarity">
    <text evidence="10">In the N-terminal section; belongs to the histidinol-phosphatase family.</text>
</comment>
<dbReference type="Pfam" id="PF00475">
    <property type="entry name" value="IGPD"/>
    <property type="match status" value="1"/>
</dbReference>
<organism evidence="11 12">
    <name type="scientific">Dokdonella ginsengisoli</name>
    <dbReference type="NCBI Taxonomy" id="363846"/>
    <lineage>
        <taxon>Bacteria</taxon>
        <taxon>Pseudomonadati</taxon>
        <taxon>Pseudomonadota</taxon>
        <taxon>Gammaproteobacteria</taxon>
        <taxon>Lysobacterales</taxon>
        <taxon>Rhodanobacteraceae</taxon>
        <taxon>Dokdonella</taxon>
    </lineage>
</organism>
<evidence type="ECO:0000256" key="4">
    <source>
        <dbReference type="ARBA" id="ARBA00022723"/>
    </source>
</evidence>
<dbReference type="PROSITE" id="PS00954">
    <property type="entry name" value="IGP_DEHYDRATASE_1"/>
    <property type="match status" value="1"/>
</dbReference>
<evidence type="ECO:0000256" key="9">
    <source>
        <dbReference type="ARBA" id="ARBA00023268"/>
    </source>
</evidence>
<keyword evidence="4 10" id="KW-0479">Metal-binding</keyword>
<keyword evidence="7 10" id="KW-0368">Histidine biosynthesis</keyword>
<feature type="binding site" evidence="10">
    <location>
        <position position="13"/>
    </location>
    <ligand>
        <name>Mg(2+)</name>
        <dbReference type="ChEBI" id="CHEBI:18420"/>
    </ligand>
</feature>
<dbReference type="EC" id="3.1.3.15" evidence="10"/>
<evidence type="ECO:0000256" key="1">
    <source>
        <dbReference type="ARBA" id="ARBA00005047"/>
    </source>
</evidence>
<evidence type="ECO:0000256" key="5">
    <source>
        <dbReference type="ARBA" id="ARBA00022801"/>
    </source>
</evidence>
<dbReference type="PANTHER" id="PTHR23133:SF2">
    <property type="entry name" value="IMIDAZOLEGLYCEROL-PHOSPHATE DEHYDRATASE"/>
    <property type="match status" value="1"/>
</dbReference>
<dbReference type="InterPro" id="IPR020568">
    <property type="entry name" value="Ribosomal_Su5_D2-typ_SF"/>
</dbReference>
<dbReference type="InterPro" id="IPR023214">
    <property type="entry name" value="HAD_sf"/>
</dbReference>
<comment type="caution">
    <text evidence="10">Lacks conserved residue(s) required for the propagation of feature annotation.</text>
</comment>
<comment type="similarity">
    <text evidence="10">In the C-terminal section; belongs to the imidazoleglycerol-phosphate dehydratase family.</text>
</comment>
<dbReference type="PROSITE" id="PS00955">
    <property type="entry name" value="IGP_DEHYDRATASE_2"/>
    <property type="match status" value="1"/>
</dbReference>
<dbReference type="GO" id="GO:0004401">
    <property type="term" value="F:histidinol-phosphatase activity"/>
    <property type="evidence" value="ECO:0007669"/>
    <property type="project" value="UniProtKB-EC"/>
</dbReference>
<dbReference type="EC" id="4.2.1.19" evidence="10"/>
<dbReference type="InterPro" id="IPR006543">
    <property type="entry name" value="Histidinol-phos"/>
</dbReference>
<feature type="region of interest" description="Histidinol-phosphatase" evidence="10">
    <location>
        <begin position="1"/>
        <end position="166"/>
    </location>
</feature>
<proteinExistence type="inferred from homology"/>
<dbReference type="HAMAP" id="MF_00076">
    <property type="entry name" value="HisB"/>
    <property type="match status" value="1"/>
</dbReference>
<dbReference type="InterPro" id="IPR005954">
    <property type="entry name" value="HisB_N"/>
</dbReference>
<dbReference type="SUPFAM" id="SSF54211">
    <property type="entry name" value="Ribosomal protein S5 domain 2-like"/>
    <property type="match status" value="2"/>
</dbReference>
<dbReference type="InterPro" id="IPR020566">
    <property type="entry name" value="His_synth_bifunc_HisB"/>
</dbReference>
<dbReference type="RefSeq" id="WP_380019054.1">
    <property type="nucleotide sequence ID" value="NZ_JBHSHD010000003.1"/>
</dbReference>
<dbReference type="NCBIfam" id="NF002111">
    <property type="entry name" value="PRK00951.2-1"/>
    <property type="match status" value="1"/>
</dbReference>
<dbReference type="GO" id="GO:0004424">
    <property type="term" value="F:imidazoleglycerol-phosphate dehydratase activity"/>
    <property type="evidence" value="ECO:0007669"/>
    <property type="project" value="UniProtKB-EC"/>
</dbReference>
<dbReference type="NCBIfam" id="NF003937">
    <property type="entry name" value="PRK05446.1"/>
    <property type="match status" value="1"/>
</dbReference>
<evidence type="ECO:0000313" key="12">
    <source>
        <dbReference type="Proteomes" id="UP001595886"/>
    </source>
</evidence>
<sequence length="356" mass="38732">MSAGAKILFVDRDGTLIEEPADQQIDAYEKFRLVPGAIAALRRCVEAGYELVMVSNQDGLGTPSFPEETFSGPQQLLLDILAGEGVRFREILIDRSLPAENAPTRKPGTGLVRHWLASDALDRARSAVIGDRETDLEFARNLGLRGFRLGAQCTWPDIAHALLAAPRRAQIARATRETRIEVEVDLDRATRPAVATGLGFLDHMIEQLGVHGGFALALRCSGDLHIDEHHTVEDSALALGQALREALGDRRGIGRYGFLLPMDESLAQVALDLSGRAHFTFDGRFPREQVGALPTELVPHFFRSLADALGATLHLSVRGDNAHHMVEACFKAVGRSLRDALRRDGDTVPSSKGTLA</sequence>
<dbReference type="NCBIfam" id="TIGR01656">
    <property type="entry name" value="Histidinol-ppas"/>
    <property type="match status" value="1"/>
</dbReference>
<keyword evidence="6 10" id="KW-0460">Magnesium</keyword>
<gene>
    <name evidence="10 11" type="primary">hisB</name>
    <name evidence="11" type="ORF">ACFO6Q_03130</name>
</gene>
<dbReference type="HAMAP" id="MF_01022">
    <property type="entry name" value="Bifunc_HisB"/>
    <property type="match status" value="1"/>
</dbReference>
<dbReference type="NCBIfam" id="TIGR01261">
    <property type="entry name" value="hisB_Nterm"/>
    <property type="match status" value="1"/>
</dbReference>
<keyword evidence="3 10" id="KW-0028">Amino-acid biosynthesis</keyword>
<reference evidence="12" key="1">
    <citation type="journal article" date="2019" name="Int. J. Syst. Evol. Microbiol.">
        <title>The Global Catalogue of Microorganisms (GCM) 10K type strain sequencing project: providing services to taxonomists for standard genome sequencing and annotation.</title>
        <authorList>
            <consortium name="The Broad Institute Genomics Platform"/>
            <consortium name="The Broad Institute Genome Sequencing Center for Infectious Disease"/>
            <person name="Wu L."/>
            <person name="Ma J."/>
        </authorList>
    </citation>
    <scope>NUCLEOTIDE SEQUENCE [LARGE SCALE GENOMIC DNA]</scope>
    <source>
        <strain evidence="12">CCUG 30340</strain>
    </source>
</reference>
<evidence type="ECO:0000256" key="7">
    <source>
        <dbReference type="ARBA" id="ARBA00023102"/>
    </source>
</evidence>
<evidence type="ECO:0000256" key="10">
    <source>
        <dbReference type="HAMAP-Rule" id="MF_01022"/>
    </source>
</evidence>
<keyword evidence="12" id="KW-1185">Reference proteome</keyword>
<protein>
    <recommendedName>
        <fullName evidence="10">Histidine biosynthesis bifunctional protein HisB</fullName>
    </recommendedName>
    <domain>
        <recommendedName>
            <fullName evidence="10">Histidinol-phosphatase</fullName>
            <ecNumber evidence="10">3.1.3.15</ecNumber>
        </recommendedName>
    </domain>
    <domain>
        <recommendedName>
            <fullName evidence="10">Imidazoleglycerol-phosphate dehydratase</fullName>
            <shortName evidence="10">IGPD</shortName>
            <ecNumber evidence="10">4.2.1.19</ecNumber>
        </recommendedName>
    </domain>
</protein>
<comment type="caution">
    <text evidence="11">The sequence shown here is derived from an EMBL/GenBank/DDBJ whole genome shotgun (WGS) entry which is preliminary data.</text>
</comment>
<feature type="active site" description="Proton donor" evidence="10">
    <location>
        <position position="13"/>
    </location>
</feature>
<feature type="region of interest" description="Imidazoleglycerol-phosphate dehydratase" evidence="10">
    <location>
        <begin position="167"/>
        <end position="356"/>
    </location>
</feature>
<keyword evidence="5 10" id="KW-0378">Hydrolase</keyword>
<comment type="catalytic activity">
    <reaction evidence="10">
        <text>L-histidinol phosphate + H2O = L-histidinol + phosphate</text>
        <dbReference type="Rhea" id="RHEA:14465"/>
        <dbReference type="ChEBI" id="CHEBI:15377"/>
        <dbReference type="ChEBI" id="CHEBI:43474"/>
        <dbReference type="ChEBI" id="CHEBI:57699"/>
        <dbReference type="ChEBI" id="CHEBI:57980"/>
        <dbReference type="EC" id="3.1.3.15"/>
    </reaction>
</comment>
<feature type="binding site" evidence="10">
    <location>
        <position position="11"/>
    </location>
    <ligand>
        <name>Mg(2+)</name>
        <dbReference type="ChEBI" id="CHEBI:18420"/>
    </ligand>
</feature>
<accession>A0ABV9QRD7</accession>
<dbReference type="InterPro" id="IPR036412">
    <property type="entry name" value="HAD-like_sf"/>
</dbReference>
<dbReference type="Pfam" id="PF13242">
    <property type="entry name" value="Hydrolase_like"/>
    <property type="match status" value="1"/>
</dbReference>
<evidence type="ECO:0000256" key="2">
    <source>
        <dbReference type="ARBA" id="ARBA00022490"/>
    </source>
</evidence>
<feature type="binding site" evidence="10">
    <location>
        <position position="131"/>
    </location>
    <ligand>
        <name>Mg(2+)</name>
        <dbReference type="ChEBI" id="CHEBI:18420"/>
    </ligand>
</feature>
<dbReference type="Gene3D" id="3.40.50.1000">
    <property type="entry name" value="HAD superfamily/HAD-like"/>
    <property type="match status" value="1"/>
</dbReference>
<dbReference type="Proteomes" id="UP001595886">
    <property type="component" value="Unassembled WGS sequence"/>
</dbReference>
<dbReference type="EMBL" id="JBHSHD010000003">
    <property type="protein sequence ID" value="MFC4819298.1"/>
    <property type="molecule type" value="Genomic_DNA"/>
</dbReference>